<gene>
    <name evidence="1" type="ORF">L2E82_19611</name>
</gene>
<proteinExistence type="predicted"/>
<sequence>MSSRSSCTVYISNLDERVSTKVLKDILIVAGPVVDLQIPRDEENKPKGFAIAKYETEEIADYAKYIEESEEESEDNDTYATQANPGPSQQQYPEPNATPKRTIRRPNHWKEEVEDKIAVGLFSCDIKRKKRKFHGQKVLFCEDISCEPSGNKENNTSMQLSKSTRGNLDERVSEMVLYDILIVAGRVVDIQIPRDEENKQKGNLDKRVRKKVLKDILIVAGPVVDLQIPRDEENKPKGFAIAKYETEEIADYAKYIKESEEESEDNDTYATQANPGPSQQQYPEPNARPKRTIRRPNHWKEEEVEDKIAVGLFSCDIKRKKRKFHGNLDERVYKEDSKEPKNIDKSTAQANPPNNKIRNPMLGPKEQLGGPTTDININHMHLSTIALLGSCVAWKIEN</sequence>
<dbReference type="Proteomes" id="UP001055811">
    <property type="component" value="Linkage Group LG03"/>
</dbReference>
<dbReference type="EMBL" id="CM042011">
    <property type="protein sequence ID" value="KAI3768778.1"/>
    <property type="molecule type" value="Genomic_DNA"/>
</dbReference>
<name>A0ACB9FCY3_CICIN</name>
<evidence type="ECO:0000313" key="2">
    <source>
        <dbReference type="Proteomes" id="UP001055811"/>
    </source>
</evidence>
<accession>A0ACB9FCY3</accession>
<evidence type="ECO:0000313" key="1">
    <source>
        <dbReference type="EMBL" id="KAI3768778.1"/>
    </source>
</evidence>
<reference evidence="1 2" key="2">
    <citation type="journal article" date="2022" name="Mol. Ecol. Resour.">
        <title>The genomes of chicory, endive, great burdock and yacon provide insights into Asteraceae paleo-polyploidization history and plant inulin production.</title>
        <authorList>
            <person name="Fan W."/>
            <person name="Wang S."/>
            <person name="Wang H."/>
            <person name="Wang A."/>
            <person name="Jiang F."/>
            <person name="Liu H."/>
            <person name="Zhao H."/>
            <person name="Xu D."/>
            <person name="Zhang Y."/>
        </authorList>
    </citation>
    <scope>NUCLEOTIDE SEQUENCE [LARGE SCALE GENOMIC DNA]</scope>
    <source>
        <strain evidence="2">cv. Punajuju</strain>
        <tissue evidence="1">Leaves</tissue>
    </source>
</reference>
<reference evidence="2" key="1">
    <citation type="journal article" date="2022" name="Mol. Ecol. Resour.">
        <title>The genomes of chicory, endive, great burdock and yacon provide insights into Asteraceae palaeo-polyploidization history and plant inulin production.</title>
        <authorList>
            <person name="Fan W."/>
            <person name="Wang S."/>
            <person name="Wang H."/>
            <person name="Wang A."/>
            <person name="Jiang F."/>
            <person name="Liu H."/>
            <person name="Zhao H."/>
            <person name="Xu D."/>
            <person name="Zhang Y."/>
        </authorList>
    </citation>
    <scope>NUCLEOTIDE SEQUENCE [LARGE SCALE GENOMIC DNA]</scope>
    <source>
        <strain evidence="2">cv. Punajuju</strain>
    </source>
</reference>
<keyword evidence="2" id="KW-1185">Reference proteome</keyword>
<organism evidence="1 2">
    <name type="scientific">Cichorium intybus</name>
    <name type="common">Chicory</name>
    <dbReference type="NCBI Taxonomy" id="13427"/>
    <lineage>
        <taxon>Eukaryota</taxon>
        <taxon>Viridiplantae</taxon>
        <taxon>Streptophyta</taxon>
        <taxon>Embryophyta</taxon>
        <taxon>Tracheophyta</taxon>
        <taxon>Spermatophyta</taxon>
        <taxon>Magnoliopsida</taxon>
        <taxon>eudicotyledons</taxon>
        <taxon>Gunneridae</taxon>
        <taxon>Pentapetalae</taxon>
        <taxon>asterids</taxon>
        <taxon>campanulids</taxon>
        <taxon>Asterales</taxon>
        <taxon>Asteraceae</taxon>
        <taxon>Cichorioideae</taxon>
        <taxon>Cichorieae</taxon>
        <taxon>Cichoriinae</taxon>
        <taxon>Cichorium</taxon>
    </lineage>
</organism>
<comment type="caution">
    <text evidence="1">The sequence shown here is derived from an EMBL/GenBank/DDBJ whole genome shotgun (WGS) entry which is preliminary data.</text>
</comment>
<protein>
    <submittedName>
        <fullName evidence="1">Uncharacterized protein</fullName>
    </submittedName>
</protein>